<feature type="region of interest" description="Disordered" evidence="1">
    <location>
        <begin position="1"/>
        <end position="20"/>
    </location>
</feature>
<accession>A0ABV0UVN5</accession>
<organism evidence="2 3">
    <name type="scientific">Ilyodon furcidens</name>
    <name type="common">goldbreast splitfin</name>
    <dbReference type="NCBI Taxonomy" id="33524"/>
    <lineage>
        <taxon>Eukaryota</taxon>
        <taxon>Metazoa</taxon>
        <taxon>Chordata</taxon>
        <taxon>Craniata</taxon>
        <taxon>Vertebrata</taxon>
        <taxon>Euteleostomi</taxon>
        <taxon>Actinopterygii</taxon>
        <taxon>Neopterygii</taxon>
        <taxon>Teleostei</taxon>
        <taxon>Neoteleostei</taxon>
        <taxon>Acanthomorphata</taxon>
        <taxon>Ovalentaria</taxon>
        <taxon>Atherinomorphae</taxon>
        <taxon>Cyprinodontiformes</taxon>
        <taxon>Goodeidae</taxon>
        <taxon>Ilyodon</taxon>
    </lineage>
</organism>
<comment type="caution">
    <text evidence="2">The sequence shown here is derived from an EMBL/GenBank/DDBJ whole genome shotgun (WGS) entry which is preliminary data.</text>
</comment>
<keyword evidence="3" id="KW-1185">Reference proteome</keyword>
<reference evidence="2 3" key="1">
    <citation type="submission" date="2021-06" db="EMBL/GenBank/DDBJ databases">
        <authorList>
            <person name="Palmer J.M."/>
        </authorList>
    </citation>
    <scope>NUCLEOTIDE SEQUENCE [LARGE SCALE GENOMIC DNA]</scope>
    <source>
        <strain evidence="3">if_2019</strain>
        <tissue evidence="2">Muscle</tissue>
    </source>
</reference>
<sequence>MNHGIEWDTEDTPDKSFRSGEKKTRLLKPWRLDSNRRLIQDVIDLQMRPSKGAVLNLDPAIVNDIRGSPCFSCWFTLKQLIL</sequence>
<proteinExistence type="predicted"/>
<evidence type="ECO:0000313" key="3">
    <source>
        <dbReference type="Proteomes" id="UP001482620"/>
    </source>
</evidence>
<gene>
    <name evidence="2" type="ORF">ILYODFUR_022926</name>
</gene>
<evidence type="ECO:0000313" key="2">
    <source>
        <dbReference type="EMBL" id="MEQ2248816.1"/>
    </source>
</evidence>
<protein>
    <submittedName>
        <fullName evidence="2">Uncharacterized protein</fullName>
    </submittedName>
</protein>
<evidence type="ECO:0000256" key="1">
    <source>
        <dbReference type="SAM" id="MobiDB-lite"/>
    </source>
</evidence>
<dbReference type="EMBL" id="JAHRIQ010083668">
    <property type="protein sequence ID" value="MEQ2248816.1"/>
    <property type="molecule type" value="Genomic_DNA"/>
</dbReference>
<name>A0ABV0UVN5_9TELE</name>
<dbReference type="Proteomes" id="UP001482620">
    <property type="component" value="Unassembled WGS sequence"/>
</dbReference>